<feature type="domain" description="PD-(D/E)XK endonuclease-like" evidence="10">
    <location>
        <begin position="832"/>
        <end position="1150"/>
    </location>
</feature>
<dbReference type="InterPro" id="IPR038726">
    <property type="entry name" value="PDDEXK_AddAB-type"/>
</dbReference>
<dbReference type="GO" id="GO:0004527">
    <property type="term" value="F:exonuclease activity"/>
    <property type="evidence" value="ECO:0007669"/>
    <property type="project" value="UniProtKB-KW"/>
</dbReference>
<evidence type="ECO:0000313" key="13">
    <source>
        <dbReference type="Proteomes" id="UP000236394"/>
    </source>
</evidence>
<dbReference type="GO" id="GO:0005524">
    <property type="term" value="F:ATP binding"/>
    <property type="evidence" value="ECO:0007669"/>
    <property type="project" value="UniProtKB-KW"/>
</dbReference>
<accession>A0A2J8AZW2</accession>
<evidence type="ECO:0000256" key="8">
    <source>
        <dbReference type="ARBA" id="ARBA00023125"/>
    </source>
</evidence>
<keyword evidence="8" id="KW-0238">DNA-binding</keyword>
<evidence type="ECO:0000256" key="3">
    <source>
        <dbReference type="ARBA" id="ARBA00022763"/>
    </source>
</evidence>
<keyword evidence="4" id="KW-0378">Hydrolase</keyword>
<dbReference type="Pfam" id="PF21445">
    <property type="entry name" value="ADDB_N"/>
    <property type="match status" value="1"/>
</dbReference>
<dbReference type="InterPro" id="IPR027417">
    <property type="entry name" value="P-loop_NTPase"/>
</dbReference>
<keyword evidence="2" id="KW-0547">Nucleotide-binding</keyword>
<evidence type="ECO:0000256" key="6">
    <source>
        <dbReference type="ARBA" id="ARBA00022839"/>
    </source>
</evidence>
<keyword evidence="1" id="KW-0540">Nuclease</keyword>
<evidence type="ECO:0000256" key="2">
    <source>
        <dbReference type="ARBA" id="ARBA00022741"/>
    </source>
</evidence>
<dbReference type="GO" id="GO:0006281">
    <property type="term" value="P:DNA repair"/>
    <property type="evidence" value="ECO:0007669"/>
    <property type="project" value="UniProtKB-KW"/>
</dbReference>
<keyword evidence="5" id="KW-0347">Helicase</keyword>
<dbReference type="Pfam" id="PF12705">
    <property type="entry name" value="PDDEXK_1"/>
    <property type="match status" value="1"/>
</dbReference>
<dbReference type="RefSeq" id="WP_102892707.1">
    <property type="nucleotide sequence ID" value="NZ_NBZD01000004.1"/>
</dbReference>
<keyword evidence="3" id="KW-0227">DNA damage</keyword>
<dbReference type="Proteomes" id="UP000236394">
    <property type="component" value="Unassembled WGS sequence"/>
</dbReference>
<evidence type="ECO:0000256" key="5">
    <source>
        <dbReference type="ARBA" id="ARBA00022806"/>
    </source>
</evidence>
<sequence>MIEVTLGKNIYQLEDVMLAATRHWQNSVFRGGKDGAVGGNEADGRSGLGVGGKVAGRGFIVVPDNCAFEVEQHYLQLAGKGSLLLAEALGWQHFFLRLADELNVPSANLLDKSGQAALLNRILHAHRDELPFLGKLVNKRGFLHQIQDILLEFRRYNVGAADLCALGKKLVEHPVEGLSEPEKILDWSRLLGLFESEIAENNLPDQKGRLRLLAEWLESAVKSKKARAMAGDTAAELRDEVVLNYICQTNFWFWGIGDDYLLTGDEKRIILALSGLQANLYFYFAAESLTETTRRNLNIAGVVIENEAEMNGFRSSADYCFSSAAIDFVVAELPVRKVRFLPGSVALRSGSSLDVVTVTVPDMTVEAETTIAELLRLHLTENIPWQEMAIICSDESLHEALNLAGQQLGVPLQDAGKLKLSDSPVFTYLNALFDLPRRNWSLPAVLNLLRSGLTGATTDEIDVAENYWLANGLGYTAIFDAKRYNSAATDVEADVDADVKADAAMDAAAALDTGNVLTLNAEPESVADDAAVAWQLVVKHLRPVYEFITALPLELPCREMLDRLNLFFQAVDLTGTLRQRMADAPAGQEILYSKGWQEFFKAARTLRDLQGDVVEQFADLGEILADLLTDLTVNIVPSRLSQVKIGSATEILSANLKVIYVLRADEELSGCSAYSGLLRDSERAALGKLLQINWPGQHQSDYWRNASVWRRLADAASKIYFSRNDGEFESVLQQLASRRQINLLHQVTLADKLSPNDLRYWYPKFRRQDYQPTATGEVITSLNVSADGASENGGADKGWRENGASEKIHSVSRQVVLSDEMKMAALPLTQKLSVSRLEKYAACPYQYLVDYLLMARPREEWNPQVTDVGVLMHGILEKYLPMKLAENETYSMTLARLEQEDLAGRMAEVGEWLDEYIAADSRLRAFRDAGIYSSVTRQVKRRLSRSLPAIWASFLSGAAGEHKIFRPTAYEWAFGLSETGGSARPPYRLRLSTGDSVDLCGKIDRIDFAMNSDLQPTGEFRIVDYKSNRSEPNIYHIYYGLEFQLPLYIAAYAAHLRRPTGEDFQDDAGYFSLKPKTDVPQTFSGLKKGLNKLQKEGFPVEAVSDLVKKAEFKAGELVEALRGGSFNPHPRVADYKDELPCRYCRARGICGNDRGLLNANVCRVRVKKVAPSSASSSAPSSGGEVNDG</sequence>
<dbReference type="InterPro" id="IPR049035">
    <property type="entry name" value="ADDB_N"/>
</dbReference>
<dbReference type="EMBL" id="NBZD01000004">
    <property type="protein sequence ID" value="PNH18063.1"/>
    <property type="molecule type" value="Genomic_DNA"/>
</dbReference>
<gene>
    <name evidence="12" type="ORF">B7R76_06935</name>
</gene>
<evidence type="ECO:0000259" key="10">
    <source>
        <dbReference type="Pfam" id="PF12705"/>
    </source>
</evidence>
<evidence type="ECO:0000313" key="12">
    <source>
        <dbReference type="EMBL" id="PNH18063.1"/>
    </source>
</evidence>
<evidence type="ECO:0000259" key="11">
    <source>
        <dbReference type="Pfam" id="PF21445"/>
    </source>
</evidence>
<dbReference type="Gene3D" id="3.90.320.10">
    <property type="match status" value="1"/>
</dbReference>
<dbReference type="InterPro" id="IPR011604">
    <property type="entry name" value="PDDEXK-like_dom_sf"/>
</dbReference>
<dbReference type="GO" id="GO:0003677">
    <property type="term" value="F:DNA binding"/>
    <property type="evidence" value="ECO:0007669"/>
    <property type="project" value="UniProtKB-KW"/>
</dbReference>
<dbReference type="InterPro" id="IPR011335">
    <property type="entry name" value="Restrct_endonuc-II-like"/>
</dbReference>
<dbReference type="AlphaFoldDB" id="A0A2J8AZW2"/>
<keyword evidence="9" id="KW-0234">DNA repair</keyword>
<feature type="domain" description="ATP-dependent helicase/deoxyribonuclease subunit B N-terminal" evidence="11">
    <location>
        <begin position="59"/>
        <end position="225"/>
    </location>
</feature>
<dbReference type="GO" id="GO:0004386">
    <property type="term" value="F:helicase activity"/>
    <property type="evidence" value="ECO:0007669"/>
    <property type="project" value="UniProtKB-KW"/>
</dbReference>
<proteinExistence type="predicted"/>
<organism evidence="12 13">
    <name type="scientific">Mageeibacillus indolicus</name>
    <dbReference type="NCBI Taxonomy" id="884684"/>
    <lineage>
        <taxon>Bacteria</taxon>
        <taxon>Bacillati</taxon>
        <taxon>Bacillota</taxon>
        <taxon>Clostridia</taxon>
        <taxon>Eubacteriales</taxon>
        <taxon>Oscillospiraceae</taxon>
        <taxon>Mageeibacillus</taxon>
    </lineage>
</organism>
<evidence type="ECO:0000256" key="7">
    <source>
        <dbReference type="ARBA" id="ARBA00022840"/>
    </source>
</evidence>
<dbReference type="SUPFAM" id="SSF52540">
    <property type="entry name" value="P-loop containing nucleoside triphosphate hydrolases"/>
    <property type="match status" value="1"/>
</dbReference>
<keyword evidence="6" id="KW-0269">Exonuclease</keyword>
<name>A0A2J8AZW2_9FIRM</name>
<keyword evidence="7" id="KW-0067">ATP-binding</keyword>
<evidence type="ECO:0000256" key="1">
    <source>
        <dbReference type="ARBA" id="ARBA00022722"/>
    </source>
</evidence>
<evidence type="ECO:0000256" key="9">
    <source>
        <dbReference type="ARBA" id="ARBA00023204"/>
    </source>
</evidence>
<comment type="caution">
    <text evidence="12">The sequence shown here is derived from an EMBL/GenBank/DDBJ whole genome shotgun (WGS) entry which is preliminary data.</text>
</comment>
<protein>
    <submittedName>
        <fullName evidence="12">Uncharacterized protein</fullName>
    </submittedName>
</protein>
<reference evidence="13" key="1">
    <citation type="submission" date="2017-04" db="EMBL/GenBank/DDBJ databases">
        <authorList>
            <person name="Bumgarner R.E."/>
            <person name="Fredricks D.N."/>
            <person name="Srinivasan S."/>
        </authorList>
    </citation>
    <scope>NUCLEOTIDE SEQUENCE [LARGE SCALE GENOMIC DNA]</scope>
    <source>
        <strain evidence="13">KA00405</strain>
    </source>
</reference>
<evidence type="ECO:0000256" key="4">
    <source>
        <dbReference type="ARBA" id="ARBA00022801"/>
    </source>
</evidence>
<dbReference type="SUPFAM" id="SSF52980">
    <property type="entry name" value="Restriction endonuclease-like"/>
    <property type="match status" value="1"/>
</dbReference>